<dbReference type="PANTHER" id="PTHR33387">
    <property type="entry name" value="RMLC-LIKE JELLY ROLL FOLD PROTEIN"/>
    <property type="match status" value="1"/>
</dbReference>
<dbReference type="InterPro" id="IPR009327">
    <property type="entry name" value="Cupin_DUF985"/>
</dbReference>
<dbReference type="Proteomes" id="UP000311382">
    <property type="component" value="Unassembled WGS sequence"/>
</dbReference>
<dbReference type="SUPFAM" id="SSF51182">
    <property type="entry name" value="RmlC-like cupins"/>
    <property type="match status" value="1"/>
</dbReference>
<reference evidence="2 3" key="1">
    <citation type="submission" date="2019-03" db="EMBL/GenBank/DDBJ databases">
        <title>Rhodosporidium diobovatum UCD-FST 08-225 genome sequencing, assembly, and annotation.</title>
        <authorList>
            <person name="Fakankun I.U."/>
            <person name="Fristensky B."/>
            <person name="Levin D.B."/>
        </authorList>
    </citation>
    <scope>NUCLEOTIDE SEQUENCE [LARGE SCALE GENOMIC DNA]</scope>
    <source>
        <strain evidence="2 3">UCD-FST 08-225</strain>
    </source>
</reference>
<evidence type="ECO:0000259" key="1">
    <source>
        <dbReference type="Pfam" id="PF06172"/>
    </source>
</evidence>
<feature type="domain" description="DUF985" evidence="1">
    <location>
        <begin position="16"/>
        <end position="175"/>
    </location>
</feature>
<name>A0A5C5FWE6_9BASI</name>
<dbReference type="OrthoDB" id="6614653at2759"/>
<sequence length="204" mass="22566">MPPYAYPQGNACLKRTLNLQPHPEGGFFAQTHAMDETVPSPFADGAQRQLATQIYYLLAASSSSSPSSSYRGKLHLNKSTTYHLLHQGRARYTLVRPTTDGTKPQVRHVVMGEDAGRGELRQLVVEGGWWKASEVPDEDLREARAEEGDKGLDATGCLISEVVVPGFSFDDHEFLTRKGLVELFGGDEHAPEVQQLLPYVQEDK</sequence>
<dbReference type="AlphaFoldDB" id="A0A5C5FWE6"/>
<gene>
    <name evidence="2" type="ORF">DMC30DRAFT_363691</name>
</gene>
<evidence type="ECO:0000313" key="3">
    <source>
        <dbReference type="Proteomes" id="UP000311382"/>
    </source>
</evidence>
<accession>A0A5C5FWE6</accession>
<protein>
    <submittedName>
        <fullName evidence="2">RmlC-like cupin domain-containing protein</fullName>
    </submittedName>
</protein>
<dbReference type="InterPro" id="IPR014710">
    <property type="entry name" value="RmlC-like_jellyroll"/>
</dbReference>
<organism evidence="2 3">
    <name type="scientific">Rhodotorula diobovata</name>
    <dbReference type="NCBI Taxonomy" id="5288"/>
    <lineage>
        <taxon>Eukaryota</taxon>
        <taxon>Fungi</taxon>
        <taxon>Dikarya</taxon>
        <taxon>Basidiomycota</taxon>
        <taxon>Pucciniomycotina</taxon>
        <taxon>Microbotryomycetes</taxon>
        <taxon>Sporidiobolales</taxon>
        <taxon>Sporidiobolaceae</taxon>
        <taxon>Rhodotorula</taxon>
    </lineage>
</organism>
<dbReference type="CDD" id="cd06121">
    <property type="entry name" value="cupin_YML079wp"/>
    <property type="match status" value="1"/>
</dbReference>
<dbReference type="InterPro" id="IPR039935">
    <property type="entry name" value="YML079W-like"/>
</dbReference>
<evidence type="ECO:0000313" key="2">
    <source>
        <dbReference type="EMBL" id="TNY21203.1"/>
    </source>
</evidence>
<comment type="caution">
    <text evidence="2">The sequence shown here is derived from an EMBL/GenBank/DDBJ whole genome shotgun (WGS) entry which is preliminary data.</text>
</comment>
<keyword evidence="3" id="KW-1185">Reference proteome</keyword>
<dbReference type="Pfam" id="PF06172">
    <property type="entry name" value="Cupin_5"/>
    <property type="match status" value="1"/>
</dbReference>
<dbReference type="InterPro" id="IPR011051">
    <property type="entry name" value="RmlC_Cupin_sf"/>
</dbReference>
<dbReference type="EMBL" id="SOZI01000048">
    <property type="protein sequence ID" value="TNY21203.1"/>
    <property type="molecule type" value="Genomic_DNA"/>
</dbReference>
<dbReference type="Gene3D" id="2.60.120.10">
    <property type="entry name" value="Jelly Rolls"/>
    <property type="match status" value="1"/>
</dbReference>
<dbReference type="PANTHER" id="PTHR33387:SF3">
    <property type="entry name" value="DUF985 DOMAIN-CONTAINING PROTEIN"/>
    <property type="match status" value="1"/>
</dbReference>
<proteinExistence type="predicted"/>